<sequence length="47" mass="5582">MSCRNMTRIENSNYEPQFTTITCQTKTSRHLKICAEDKNCWSMLHVM</sequence>
<dbReference type="AlphaFoldDB" id="A0A2P2P7Z3"/>
<protein>
    <submittedName>
        <fullName evidence="1">Uncharacterized protein</fullName>
    </submittedName>
</protein>
<dbReference type="EMBL" id="GGEC01070257">
    <property type="protein sequence ID" value="MBX50741.1"/>
    <property type="molecule type" value="Transcribed_RNA"/>
</dbReference>
<accession>A0A2P2P7Z3</accession>
<name>A0A2P2P7Z3_RHIMU</name>
<evidence type="ECO:0000313" key="1">
    <source>
        <dbReference type="EMBL" id="MBX50741.1"/>
    </source>
</evidence>
<reference evidence="1" key="1">
    <citation type="submission" date="2018-02" db="EMBL/GenBank/DDBJ databases">
        <title>Rhizophora mucronata_Transcriptome.</title>
        <authorList>
            <person name="Meera S.P."/>
            <person name="Sreeshan A."/>
            <person name="Augustine A."/>
        </authorList>
    </citation>
    <scope>NUCLEOTIDE SEQUENCE</scope>
    <source>
        <tissue evidence="1">Leaf</tissue>
    </source>
</reference>
<organism evidence="1">
    <name type="scientific">Rhizophora mucronata</name>
    <name type="common">Asiatic mangrove</name>
    <dbReference type="NCBI Taxonomy" id="61149"/>
    <lineage>
        <taxon>Eukaryota</taxon>
        <taxon>Viridiplantae</taxon>
        <taxon>Streptophyta</taxon>
        <taxon>Embryophyta</taxon>
        <taxon>Tracheophyta</taxon>
        <taxon>Spermatophyta</taxon>
        <taxon>Magnoliopsida</taxon>
        <taxon>eudicotyledons</taxon>
        <taxon>Gunneridae</taxon>
        <taxon>Pentapetalae</taxon>
        <taxon>rosids</taxon>
        <taxon>fabids</taxon>
        <taxon>Malpighiales</taxon>
        <taxon>Rhizophoraceae</taxon>
        <taxon>Rhizophora</taxon>
    </lineage>
</organism>
<proteinExistence type="predicted"/>